<dbReference type="KEGG" id="sual:KDD17_12140"/>
<organism evidence="1 2">
    <name type="scientific">Sulfitobacter albidus</name>
    <dbReference type="NCBI Taxonomy" id="2829501"/>
    <lineage>
        <taxon>Bacteria</taxon>
        <taxon>Pseudomonadati</taxon>
        <taxon>Pseudomonadota</taxon>
        <taxon>Alphaproteobacteria</taxon>
        <taxon>Rhodobacterales</taxon>
        <taxon>Roseobacteraceae</taxon>
        <taxon>Sulfitobacter</taxon>
    </lineage>
</organism>
<dbReference type="Proteomes" id="UP000683291">
    <property type="component" value="Chromosome 1"/>
</dbReference>
<dbReference type="EMBL" id="CP073581">
    <property type="protein sequence ID" value="QUJ75701.1"/>
    <property type="molecule type" value="Genomic_DNA"/>
</dbReference>
<dbReference type="RefSeq" id="WP_212703903.1">
    <property type="nucleotide sequence ID" value="NZ_CP073581.1"/>
</dbReference>
<evidence type="ECO:0008006" key="3">
    <source>
        <dbReference type="Google" id="ProtNLM"/>
    </source>
</evidence>
<sequence length="242" mass="25286">MTDSDRAFTDEELGAYIDGEADADLRAAIEAARLSDPALDARLAQLEGVGNALRGAYDFDALDPPAYIAATQAPTALPLRRLAVPVGLAAAFVLGMFVSPQPVTKPGWIDQVASYQALYVTQTLAQTPADNTQSIATLAGATQSLGVDLSPATTLAELDFKRAQMLGIGESPLVQMAYLDDAGVPFAFCITRVDGADRGVATSTSHALATASWVRDGIGYVIVGGDDEARAQQLAESLQTLL</sequence>
<evidence type="ECO:0000313" key="1">
    <source>
        <dbReference type="EMBL" id="QUJ75701.1"/>
    </source>
</evidence>
<reference evidence="1" key="1">
    <citation type="submission" date="2021-04" db="EMBL/GenBank/DDBJ databases">
        <title>Complete genome sequence for Sulfitobacter sp. strain JK7-1.</title>
        <authorList>
            <person name="Park S.-J."/>
        </authorList>
    </citation>
    <scope>NUCLEOTIDE SEQUENCE</scope>
    <source>
        <strain evidence="1">JK7-1</strain>
    </source>
</reference>
<accession>A0A975JCF2</accession>
<proteinExistence type="predicted"/>
<name>A0A975JCF2_9RHOB</name>
<keyword evidence="2" id="KW-1185">Reference proteome</keyword>
<protein>
    <recommendedName>
        <fullName evidence="3">Anti-sigma factor</fullName>
    </recommendedName>
</protein>
<gene>
    <name evidence="1" type="ORF">KDD17_12140</name>
</gene>
<dbReference type="AlphaFoldDB" id="A0A975JCF2"/>
<evidence type="ECO:0000313" key="2">
    <source>
        <dbReference type="Proteomes" id="UP000683291"/>
    </source>
</evidence>